<name>B8MCM5_TALSN</name>
<evidence type="ECO:0000256" key="4">
    <source>
        <dbReference type="ARBA" id="ARBA00022679"/>
    </source>
</evidence>
<dbReference type="InterPro" id="IPR056501">
    <property type="entry name" value="NAD-bd_HRPKS_sdrA"/>
</dbReference>
<dbReference type="Gene3D" id="3.40.47.10">
    <property type="match status" value="1"/>
</dbReference>
<dbReference type="InterPro" id="IPR049551">
    <property type="entry name" value="PKS_DH_C"/>
</dbReference>
<proteinExistence type="predicted"/>
<dbReference type="GO" id="GO:0030639">
    <property type="term" value="P:polyketide biosynthetic process"/>
    <property type="evidence" value="ECO:0007669"/>
    <property type="project" value="UniProtKB-ARBA"/>
</dbReference>
<dbReference type="InterPro" id="IPR020807">
    <property type="entry name" value="PKS_DH"/>
</dbReference>
<dbReference type="Gene3D" id="3.40.50.720">
    <property type="entry name" value="NAD(P)-binding Rossmann-like Domain"/>
    <property type="match status" value="1"/>
</dbReference>
<dbReference type="FunFam" id="3.40.50.720:FF:000209">
    <property type="entry name" value="Polyketide synthase Pks12"/>
    <property type="match status" value="1"/>
</dbReference>
<dbReference type="Gene3D" id="3.40.366.10">
    <property type="entry name" value="Malonyl-Coenzyme A Acyl Carrier Protein, domain 2"/>
    <property type="match status" value="1"/>
</dbReference>
<dbReference type="eggNOG" id="KOG1202">
    <property type="taxonomic scope" value="Eukaryota"/>
</dbReference>
<dbReference type="InterPro" id="IPR018201">
    <property type="entry name" value="Ketoacyl_synth_AS"/>
</dbReference>
<dbReference type="HOGENOM" id="CLU_000022_31_0_1"/>
<evidence type="ECO:0000256" key="5">
    <source>
        <dbReference type="ARBA" id="ARBA00022857"/>
    </source>
</evidence>
<dbReference type="Pfam" id="PF02801">
    <property type="entry name" value="Ketoacyl-synt_C"/>
    <property type="match status" value="1"/>
</dbReference>
<feature type="active site" description="Proton donor; for dehydratase activity" evidence="9">
    <location>
        <position position="1232"/>
    </location>
</feature>
<dbReference type="PhylomeDB" id="B8MCM5"/>
<evidence type="ECO:0000256" key="3">
    <source>
        <dbReference type="ARBA" id="ARBA00022553"/>
    </source>
</evidence>
<dbReference type="InterPro" id="IPR009081">
    <property type="entry name" value="PP-bd_ACP"/>
</dbReference>
<dbReference type="GeneID" id="8108386"/>
<evidence type="ECO:0000259" key="11">
    <source>
        <dbReference type="PROSITE" id="PS50075"/>
    </source>
</evidence>
<dbReference type="InterPro" id="IPR057326">
    <property type="entry name" value="KR_dom"/>
</dbReference>
<feature type="active site" description="Proton acceptor; for dehydratase activity" evidence="9">
    <location>
        <position position="1032"/>
    </location>
</feature>
<dbReference type="Pfam" id="PF23114">
    <property type="entry name" value="NAD-bd_HRPKS_sdrA"/>
    <property type="match status" value="1"/>
</dbReference>
<dbReference type="SUPFAM" id="SSF50129">
    <property type="entry name" value="GroES-like"/>
    <property type="match status" value="1"/>
</dbReference>
<dbReference type="Pfam" id="PF14765">
    <property type="entry name" value="PS-DH"/>
    <property type="match status" value="1"/>
</dbReference>
<dbReference type="Gene3D" id="3.10.129.110">
    <property type="entry name" value="Polyketide synthase dehydratase"/>
    <property type="match status" value="1"/>
</dbReference>
<dbReference type="SUPFAM" id="SSF53901">
    <property type="entry name" value="Thiolase-like"/>
    <property type="match status" value="1"/>
</dbReference>
<dbReference type="Gene3D" id="3.40.50.150">
    <property type="entry name" value="Vaccinia Virus protein VP39"/>
    <property type="match status" value="1"/>
</dbReference>
<dbReference type="Pfam" id="PF16197">
    <property type="entry name" value="KAsynt_C_assoc"/>
    <property type="match status" value="1"/>
</dbReference>
<dbReference type="Proteomes" id="UP000001745">
    <property type="component" value="Unassembled WGS sequence"/>
</dbReference>
<feature type="domain" description="Ketosynthase family 3 (KS3)" evidence="12">
    <location>
        <begin position="11"/>
        <end position="438"/>
    </location>
</feature>
<dbReference type="InterPro" id="IPR049552">
    <property type="entry name" value="PKS_DH_N"/>
</dbReference>
<dbReference type="InterPro" id="IPR036736">
    <property type="entry name" value="ACP-like_sf"/>
</dbReference>
<dbReference type="GO" id="GO:0016491">
    <property type="term" value="F:oxidoreductase activity"/>
    <property type="evidence" value="ECO:0007669"/>
    <property type="project" value="UniProtKB-KW"/>
</dbReference>
<dbReference type="GO" id="GO:0006633">
    <property type="term" value="P:fatty acid biosynthetic process"/>
    <property type="evidence" value="ECO:0007669"/>
    <property type="project" value="InterPro"/>
</dbReference>
<dbReference type="InterPro" id="IPR014031">
    <property type="entry name" value="Ketoacyl_synth_C"/>
</dbReference>
<dbReference type="InterPro" id="IPR049900">
    <property type="entry name" value="PKS_mFAS_DH"/>
</dbReference>
<dbReference type="Pfam" id="PF00698">
    <property type="entry name" value="Acyl_transf_1"/>
    <property type="match status" value="1"/>
</dbReference>
<dbReference type="SMART" id="SM00829">
    <property type="entry name" value="PKS_ER"/>
    <property type="match status" value="1"/>
</dbReference>
<dbReference type="GO" id="GO:0031177">
    <property type="term" value="F:phosphopantetheine binding"/>
    <property type="evidence" value="ECO:0007669"/>
    <property type="project" value="InterPro"/>
</dbReference>
<evidence type="ECO:0000259" key="12">
    <source>
        <dbReference type="PROSITE" id="PS52004"/>
    </source>
</evidence>
<dbReference type="SMART" id="SM00826">
    <property type="entry name" value="PKS_DH"/>
    <property type="match status" value="1"/>
</dbReference>
<dbReference type="Pfam" id="PF21089">
    <property type="entry name" value="PKS_DH_N"/>
    <property type="match status" value="1"/>
</dbReference>
<keyword evidence="5" id="KW-0521">NADP</keyword>
<dbReference type="PROSITE" id="PS00606">
    <property type="entry name" value="KS3_1"/>
    <property type="match status" value="1"/>
</dbReference>
<keyword evidence="8 14" id="KW-0012">Acyltransferase</keyword>
<dbReference type="CDD" id="cd00833">
    <property type="entry name" value="PKS"/>
    <property type="match status" value="1"/>
</dbReference>
<dbReference type="InterPro" id="IPR014030">
    <property type="entry name" value="Ketoacyl_synth_N"/>
</dbReference>
<dbReference type="EC" id="2.3.1.94" evidence="14"/>
<evidence type="ECO:0000256" key="10">
    <source>
        <dbReference type="SAM" id="MobiDB-lite"/>
    </source>
</evidence>
<evidence type="ECO:0000259" key="13">
    <source>
        <dbReference type="PROSITE" id="PS52019"/>
    </source>
</evidence>
<dbReference type="PROSITE" id="PS50075">
    <property type="entry name" value="CARRIER"/>
    <property type="match status" value="1"/>
</dbReference>
<dbReference type="InterPro" id="IPR013154">
    <property type="entry name" value="ADH-like_N"/>
</dbReference>
<sequence>MAVQELTEDASMPIAIVGIGFRGPGDATNVESLWKMISEGRESWSKIPKDRWNHDAFYHPDANRHGTYNVTGGHFLQQDVSQWDAPFFQMSAAEAAALDPQQRLLLECTYEAMENSGTTMEQFCGSDTSVFAGAFTTDYTDILWRDPESTPMYQCTNSGQCRSNIANRLSYFFDLHGQSVDVDTACSTSLVGLHLGCQSLRTGEAKLSVVAGVNVILSHEAWVTMSMMRFLSPDGRCYSFDERANGYARGEGVGVLLLKPLSDALRDGDTVRAVIRGTGASQDGRTPGITMPNGVAQERLIRGVYERSGLNPLGTSYVECHGTGTQAGDPLETRAVSRVFCEGREANNPVRIGSVKTNVGHLEATSGVAGVIKAVLMLENKVYLPNRNFQKANPRIPLEEWKLKVPLAVEPWDGPLPRRASVNSFGYGGAIAHVILESAKDYLTLRGYHGHFRTTKSLVTLQLKSEYTNGHSNGTTNGHGNGIINGYSNGITNGHPNSAVNDHSNGNGWKENSHNLPEEDSARLFVLSSFDESTSKRQVENFRQYLQERVDDVGPDFLQNLAYTLNERRTHHMWKTAVVGRSTTDLVYSLENGATFSSSGNKKRKLGFVFTGQGAQWCGMGKELISTYPLFRASLERAAACLKDVGAPFDVITELTRDPEGSSINRALYSQPLCSAVQIALVDLLTSFGIKPSSVTGHSSGEIAAAYTIGALSLEDAMHVAYFRGVASTSLAQKGIFKGSMMALGLSKEDAIPYLARLTKGKVVVACSNSPSSVTISGDETAIDELLVIMEEDKIFARKLIVEVAYHSHHMAEVEKEYRDALSNIKVQTNSEGEFFSSVTAQKAVASELGPDYWVSNMLNEVKFSESLQQLCLDTSSGKKTQKRNQQSQIDDIIEIGPHSALAGPIKQIIRANEKLSSSSIAYHSVLTRNKSAVDTVLKLVSSLFTLGYPVDLSTVNRMSSTEKLSVLVDLPPYSWNHSNTYWHESWKSKAYKNRPFPRTDLLGALERTCSPMEPRWANHIRLSEVPWVRDHVIQANIVYPAAGYLVMAIEAATQRAIQRSVPTIAGYNIREVVIGAALVIPENPGEVEVSVTLKSYSDSMISPSDLWDEFIVSSVSGDDRWTEHCRGLIAIQTPPKSANVIDGESQKAGDRKNLVSMIDRFNEECQKEINVAQFYQTIAKLGLEYGETFACMSEARASPGCCVGSIKIPDTAAVMPQKYQFPFVVHPATLDSLFHTIFVSLDADEMKDPAVPVSVEHIYISNSITSTPGEELVAYTSTEKKDPRTVSASLTVLSAHQGAESDPVITIRGINCTTLGVAESQDASSESQSRAYNFDWKPDIEMLSGESLATVIRSGPSVQSLNIRHRFEVAAFYLLKSVIEGMKGSLSSITTSYQQDLWDLVDRVVKKTVEENQSSLAEIWISAGKDEQNVFLDKIKAYGHEGRTLLHIGKRLPSLLRGELEPSSLLSEIELSGFFSSSDTFINSSTVAKYLELLAFKQPNVSILACGKLSGFLSIPVLAALDSKAGQLPYFSKFEYADDDFDLSDLVKAKCSRWNGLISRKELDIAVDPSKQDIALGSYDALIVFQSLGSENLVRSTLENAHKLLKPGGKLLLVGRPMKSLIVSTMFGFLPSLLPAKGKSDNGDAIVSREVWTDILSETRYSEDVIIPNGTDTTKHAAAFLTALPTKPSAPKYPNTLVIWDGAEKSISTRTLQEQLNAHHIDVDISSFQTAKPRKDQVCIVLSDPSSQTLINTSDIQWDVLKTIFLESGGVIWVTRGATILSSDPSSNLISGIARTVRSENGESPILTLDLDSATLLDDAKTAQLIVTLFERHFQFGSAPKGIEPEYAERNGTLMIPRLIEDSQLVKFITNTTAEPKPELQPFRQPGRPLRMHVGTPGLLDSIYFVDDNRFDDGLPADWVQMEVKATGFNFKDVMTALGQIQLKSLGWEASGVVTAIGKDITHVQVGDRVLSYGAGLFSTDYRGPADRFHKIPEHLSFERAASLPVTYATAYYSCHYIARLQKGETVLVHAASGGLGQAIIELCQLVGAEVYATVGTADKKQFLMHYFKIPEDHIFFSRNGSFAKGVKRMTKGRGVDVIMNSLAGENLRLTWDCIAPWGRFVELGQRDIMINTRLEMKPLSRNTTFAGFLLDDLFEQRPEVASKVIAEVIDLFRTEAIRGPAQVHSYPISEVEQALRTMQTGGHMGKLVAINSPQDMVKVVPQDNTKSLLHANASYMLVGGLGGIGRATALWMADHGATNLILVSRSGPNNVDAKDTVRALESKGVKAAVYSCDITDFAQVKSTIALAKQDMPPIKGVIQGAMLLRDTLFQNMTLEDYKAVLYPKVQGTWNLHNHLPKDMDFFIMESSVSGIIGNATQAAYAAGNTFLDSFASYRNSQGLPATTIDLGAISDVGYLATNSDLREAMQRQGFELTDKKTLMSLIHFAIENPRRPALLSQCVTGLGVWNEGNSLDSLNLPLFAHFRSLTSQGSGDVEAAGSAGQLRKNLRKATSLEDASELICTALISKIASRAGVGVEHVNVGNPISDYGIDSLVAVEIRNWISKEMNSTIPILELLANTPLSQLATKIAQRSRLVQLNEAEKV</sequence>
<dbReference type="InParanoid" id="B8MCM5"/>
<dbReference type="Pfam" id="PF23297">
    <property type="entry name" value="ACP_SdgA_C"/>
    <property type="match status" value="1"/>
</dbReference>
<dbReference type="InterPro" id="IPR016039">
    <property type="entry name" value="Thiolase-like"/>
</dbReference>
<keyword evidence="2" id="KW-0596">Phosphopantetheine</keyword>
<dbReference type="InterPro" id="IPR020806">
    <property type="entry name" value="PKS_PP-bd"/>
</dbReference>
<evidence type="ECO:0000313" key="14">
    <source>
        <dbReference type="EMBL" id="EED18841.1"/>
    </source>
</evidence>
<dbReference type="Pfam" id="PF13602">
    <property type="entry name" value="ADH_zinc_N_2"/>
    <property type="match status" value="1"/>
</dbReference>
<dbReference type="InterPro" id="IPR016035">
    <property type="entry name" value="Acyl_Trfase/lysoPLipase"/>
</dbReference>
<dbReference type="SUPFAM" id="SSF53335">
    <property type="entry name" value="S-adenosyl-L-methionine-dependent methyltransferases"/>
    <property type="match status" value="1"/>
</dbReference>
<dbReference type="GO" id="GO:1901336">
    <property type="term" value="P:lactone biosynthetic process"/>
    <property type="evidence" value="ECO:0007669"/>
    <property type="project" value="UniProtKB-ARBA"/>
</dbReference>
<dbReference type="Gene3D" id="3.90.180.10">
    <property type="entry name" value="Medium-chain alcohol dehydrogenases, catalytic domain"/>
    <property type="match status" value="1"/>
</dbReference>
<feature type="compositionally biased region" description="Polar residues" evidence="10">
    <location>
        <begin position="495"/>
        <end position="507"/>
    </location>
</feature>
<dbReference type="SMART" id="SM00823">
    <property type="entry name" value="PKS_PP"/>
    <property type="match status" value="1"/>
</dbReference>
<dbReference type="InterPro" id="IPR020841">
    <property type="entry name" value="PKS_Beta-ketoAc_synthase_dom"/>
</dbReference>
<dbReference type="PROSITE" id="PS52019">
    <property type="entry name" value="PKS_MFAS_DH"/>
    <property type="match status" value="1"/>
</dbReference>
<dbReference type="Gene3D" id="1.10.1200.10">
    <property type="entry name" value="ACP-like"/>
    <property type="match status" value="1"/>
</dbReference>
<evidence type="ECO:0000313" key="15">
    <source>
        <dbReference type="Proteomes" id="UP000001745"/>
    </source>
</evidence>
<dbReference type="InterPro" id="IPR011032">
    <property type="entry name" value="GroES-like_sf"/>
</dbReference>
<dbReference type="SUPFAM" id="SSF51735">
    <property type="entry name" value="NAD(P)-binding Rossmann-fold domains"/>
    <property type="match status" value="2"/>
</dbReference>
<dbReference type="STRING" id="441959.B8MCM5"/>
<dbReference type="PANTHER" id="PTHR43775">
    <property type="entry name" value="FATTY ACID SYNTHASE"/>
    <property type="match status" value="1"/>
</dbReference>
<keyword evidence="15" id="KW-1185">Reference proteome</keyword>
<evidence type="ECO:0000256" key="1">
    <source>
        <dbReference type="ARBA" id="ARBA00005179"/>
    </source>
</evidence>
<dbReference type="Pfam" id="PF08240">
    <property type="entry name" value="ADH_N"/>
    <property type="match status" value="1"/>
</dbReference>
<dbReference type="InterPro" id="IPR050091">
    <property type="entry name" value="PKS_NRPS_Biosynth_Enz"/>
</dbReference>
<dbReference type="Pfam" id="PF00109">
    <property type="entry name" value="ketoacyl-synt"/>
    <property type="match status" value="1"/>
</dbReference>
<dbReference type="SMART" id="SM00825">
    <property type="entry name" value="PKS_KS"/>
    <property type="match status" value="1"/>
</dbReference>
<keyword evidence="7" id="KW-0511">Multifunctional enzyme</keyword>
<organism evidence="14 15">
    <name type="scientific">Talaromyces stipitatus (strain ATCC 10500 / CBS 375.48 / QM 6759 / NRRL 1006)</name>
    <name type="common">Penicillium stipitatum</name>
    <dbReference type="NCBI Taxonomy" id="441959"/>
    <lineage>
        <taxon>Eukaryota</taxon>
        <taxon>Fungi</taxon>
        <taxon>Dikarya</taxon>
        <taxon>Ascomycota</taxon>
        <taxon>Pezizomycotina</taxon>
        <taxon>Eurotiomycetes</taxon>
        <taxon>Eurotiomycetidae</taxon>
        <taxon>Eurotiales</taxon>
        <taxon>Trichocomaceae</taxon>
        <taxon>Talaromyces</taxon>
        <taxon>Talaromyces sect. Talaromyces</taxon>
    </lineage>
</organism>
<feature type="region of interest" description="C-terminal hotdog fold" evidence="9">
    <location>
        <begin position="1167"/>
        <end position="1322"/>
    </location>
</feature>
<dbReference type="SUPFAM" id="SSF47336">
    <property type="entry name" value="ACP-like"/>
    <property type="match status" value="1"/>
</dbReference>
<feature type="region of interest" description="Disordered" evidence="10">
    <location>
        <begin position="487"/>
        <end position="515"/>
    </location>
</feature>
<dbReference type="Gene3D" id="3.30.70.3290">
    <property type="match status" value="1"/>
</dbReference>
<dbReference type="GO" id="GO:0047879">
    <property type="term" value="F:erythronolide synthase activity"/>
    <property type="evidence" value="ECO:0007669"/>
    <property type="project" value="UniProtKB-EC"/>
</dbReference>
<dbReference type="SMART" id="SM00822">
    <property type="entry name" value="PKS_KR"/>
    <property type="match status" value="1"/>
</dbReference>
<dbReference type="SUPFAM" id="SSF55048">
    <property type="entry name" value="Probable ACP-binding domain of malonyl-CoA ACP transacylase"/>
    <property type="match status" value="1"/>
</dbReference>
<feature type="domain" description="Carrier" evidence="11">
    <location>
        <begin position="2516"/>
        <end position="2593"/>
    </location>
</feature>
<dbReference type="InterPro" id="IPR020843">
    <property type="entry name" value="ER"/>
</dbReference>
<evidence type="ECO:0000256" key="8">
    <source>
        <dbReference type="ARBA" id="ARBA00023315"/>
    </source>
</evidence>
<dbReference type="RefSeq" id="XP_002482833.1">
    <property type="nucleotide sequence ID" value="XM_002482788.1"/>
</dbReference>
<dbReference type="InterPro" id="IPR013968">
    <property type="entry name" value="PKS_KR"/>
</dbReference>
<dbReference type="InterPro" id="IPR032821">
    <property type="entry name" value="PKS_assoc"/>
</dbReference>
<evidence type="ECO:0000256" key="6">
    <source>
        <dbReference type="ARBA" id="ARBA00023002"/>
    </source>
</evidence>
<feature type="domain" description="PKS/mFAS DH" evidence="13">
    <location>
        <begin position="1000"/>
        <end position="1322"/>
    </location>
</feature>
<dbReference type="PROSITE" id="PS00012">
    <property type="entry name" value="PHOSPHOPANTETHEINE"/>
    <property type="match status" value="1"/>
</dbReference>
<evidence type="ECO:0000256" key="2">
    <source>
        <dbReference type="ARBA" id="ARBA00022450"/>
    </source>
</evidence>
<dbReference type="InterPro" id="IPR036291">
    <property type="entry name" value="NAD(P)-bd_dom_sf"/>
</dbReference>
<dbReference type="GO" id="GO:0004315">
    <property type="term" value="F:3-oxoacyl-[acyl-carrier-protein] synthase activity"/>
    <property type="evidence" value="ECO:0007669"/>
    <property type="project" value="InterPro"/>
</dbReference>
<dbReference type="Pfam" id="PF08659">
    <property type="entry name" value="KR"/>
    <property type="match status" value="1"/>
</dbReference>
<dbReference type="SUPFAM" id="SSF52151">
    <property type="entry name" value="FabD/lysophospholipase-like"/>
    <property type="match status" value="1"/>
</dbReference>
<dbReference type="PANTHER" id="PTHR43775:SF29">
    <property type="entry name" value="ASPERFURANONE POLYKETIDE SYNTHASE AFOG-RELATED"/>
    <property type="match status" value="1"/>
</dbReference>
<dbReference type="VEuPathDB" id="FungiDB:TSTA_125550"/>
<dbReference type="InterPro" id="IPR042104">
    <property type="entry name" value="PKS_dehydratase_sf"/>
</dbReference>
<dbReference type="EMBL" id="EQ962655">
    <property type="protein sequence ID" value="EED18841.1"/>
    <property type="molecule type" value="Genomic_DNA"/>
</dbReference>
<evidence type="ECO:0000256" key="9">
    <source>
        <dbReference type="PROSITE-ProRule" id="PRU01363"/>
    </source>
</evidence>
<protein>
    <submittedName>
        <fullName evidence="14">Polyketide synthase, putative</fullName>
        <ecNumber evidence="14">2.3.1.94</ecNumber>
    </submittedName>
</protein>
<dbReference type="OrthoDB" id="329835at2759"/>
<keyword evidence="4 14" id="KW-0808">Transferase</keyword>
<keyword evidence="6" id="KW-0560">Oxidoreductase</keyword>
<accession>B8MCM5</accession>
<dbReference type="InterPro" id="IPR016036">
    <property type="entry name" value="Malonyl_transacylase_ACP-bd"/>
</dbReference>
<evidence type="ECO:0000256" key="7">
    <source>
        <dbReference type="ARBA" id="ARBA00023268"/>
    </source>
</evidence>
<keyword evidence="3" id="KW-0597">Phosphoprotein</keyword>
<comment type="pathway">
    <text evidence="1">Secondary metabolite biosynthesis.</text>
</comment>
<gene>
    <name evidence="14" type="ORF">TSTA_125550</name>
</gene>
<dbReference type="InterPro" id="IPR006162">
    <property type="entry name" value="Ppantetheine_attach_site"/>
</dbReference>
<feature type="region of interest" description="N-terminal hotdog fold" evidence="9">
    <location>
        <begin position="1000"/>
        <end position="1137"/>
    </location>
</feature>
<dbReference type="InterPro" id="IPR001227">
    <property type="entry name" value="Ac_transferase_dom_sf"/>
</dbReference>
<dbReference type="CDD" id="cd05195">
    <property type="entry name" value="enoyl_red"/>
    <property type="match status" value="1"/>
</dbReference>
<dbReference type="InterPro" id="IPR014043">
    <property type="entry name" value="Acyl_transferase_dom"/>
</dbReference>
<reference evidence="15" key="1">
    <citation type="journal article" date="2015" name="Genome Announc.">
        <title>Genome sequence of the AIDS-associated pathogen Penicillium marneffei (ATCC18224) and its near taxonomic relative Talaromyces stipitatus (ATCC10500).</title>
        <authorList>
            <person name="Nierman W.C."/>
            <person name="Fedorova-Abrams N.D."/>
            <person name="Andrianopoulos A."/>
        </authorList>
    </citation>
    <scope>NUCLEOTIDE SEQUENCE [LARGE SCALE GENOMIC DNA]</scope>
    <source>
        <strain evidence="15">ATCC 10500 / CBS 375.48 / QM 6759 / NRRL 1006</strain>
    </source>
</reference>
<dbReference type="PROSITE" id="PS52004">
    <property type="entry name" value="KS3_2"/>
    <property type="match status" value="1"/>
</dbReference>
<dbReference type="OMA" id="EYGIDSH"/>
<dbReference type="InterPro" id="IPR029063">
    <property type="entry name" value="SAM-dependent_MTases_sf"/>
</dbReference>
<dbReference type="GO" id="GO:0004312">
    <property type="term" value="F:fatty acid synthase activity"/>
    <property type="evidence" value="ECO:0007669"/>
    <property type="project" value="TreeGrafter"/>
</dbReference>
<dbReference type="SMART" id="SM00827">
    <property type="entry name" value="PKS_AT"/>
    <property type="match status" value="1"/>
</dbReference>